<protein>
    <recommendedName>
        <fullName evidence="4">Secreted protein</fullName>
    </recommendedName>
</protein>
<organism evidence="2 3">
    <name type="scientific">Dacryopinax primogenitus (strain DJM 731)</name>
    <name type="common">Brown rot fungus</name>
    <dbReference type="NCBI Taxonomy" id="1858805"/>
    <lineage>
        <taxon>Eukaryota</taxon>
        <taxon>Fungi</taxon>
        <taxon>Dikarya</taxon>
        <taxon>Basidiomycota</taxon>
        <taxon>Agaricomycotina</taxon>
        <taxon>Dacrymycetes</taxon>
        <taxon>Dacrymycetales</taxon>
        <taxon>Dacrymycetaceae</taxon>
        <taxon>Dacryopinax</taxon>
    </lineage>
</organism>
<name>M5GBD4_DACPD</name>
<evidence type="ECO:0000313" key="2">
    <source>
        <dbReference type="EMBL" id="EJU03362.1"/>
    </source>
</evidence>
<feature type="signal peptide" evidence="1">
    <location>
        <begin position="1"/>
        <end position="16"/>
    </location>
</feature>
<keyword evidence="3" id="KW-1185">Reference proteome</keyword>
<evidence type="ECO:0008006" key="4">
    <source>
        <dbReference type="Google" id="ProtNLM"/>
    </source>
</evidence>
<dbReference type="Proteomes" id="UP000030653">
    <property type="component" value="Unassembled WGS sequence"/>
</dbReference>
<gene>
    <name evidence="2" type="ORF">DACRYDRAFT_106520</name>
</gene>
<evidence type="ECO:0000313" key="3">
    <source>
        <dbReference type="Proteomes" id="UP000030653"/>
    </source>
</evidence>
<dbReference type="GeneID" id="63683343"/>
<keyword evidence="1" id="KW-0732">Signal</keyword>
<dbReference type="RefSeq" id="XP_040630256.1">
    <property type="nucleotide sequence ID" value="XM_040768281.1"/>
</dbReference>
<accession>M5GBD4</accession>
<reference evidence="2 3" key="1">
    <citation type="journal article" date="2012" name="Science">
        <title>The Paleozoic origin of enzymatic lignin decomposition reconstructed from 31 fungal genomes.</title>
        <authorList>
            <person name="Floudas D."/>
            <person name="Binder M."/>
            <person name="Riley R."/>
            <person name="Barry K."/>
            <person name="Blanchette R.A."/>
            <person name="Henrissat B."/>
            <person name="Martinez A.T."/>
            <person name="Otillar R."/>
            <person name="Spatafora J.W."/>
            <person name="Yadav J.S."/>
            <person name="Aerts A."/>
            <person name="Benoit I."/>
            <person name="Boyd A."/>
            <person name="Carlson A."/>
            <person name="Copeland A."/>
            <person name="Coutinho P.M."/>
            <person name="de Vries R.P."/>
            <person name="Ferreira P."/>
            <person name="Findley K."/>
            <person name="Foster B."/>
            <person name="Gaskell J."/>
            <person name="Glotzer D."/>
            <person name="Gorecki P."/>
            <person name="Heitman J."/>
            <person name="Hesse C."/>
            <person name="Hori C."/>
            <person name="Igarashi K."/>
            <person name="Jurgens J.A."/>
            <person name="Kallen N."/>
            <person name="Kersten P."/>
            <person name="Kohler A."/>
            <person name="Kuees U."/>
            <person name="Kumar T.K.A."/>
            <person name="Kuo A."/>
            <person name="LaButti K."/>
            <person name="Larrondo L.F."/>
            <person name="Lindquist E."/>
            <person name="Ling A."/>
            <person name="Lombard V."/>
            <person name="Lucas S."/>
            <person name="Lundell T."/>
            <person name="Martin R."/>
            <person name="McLaughlin D.J."/>
            <person name="Morgenstern I."/>
            <person name="Morin E."/>
            <person name="Murat C."/>
            <person name="Nagy L.G."/>
            <person name="Nolan M."/>
            <person name="Ohm R.A."/>
            <person name="Patyshakuliyeva A."/>
            <person name="Rokas A."/>
            <person name="Ruiz-Duenas F.J."/>
            <person name="Sabat G."/>
            <person name="Salamov A."/>
            <person name="Samejima M."/>
            <person name="Schmutz J."/>
            <person name="Slot J.C."/>
            <person name="St John F."/>
            <person name="Stenlid J."/>
            <person name="Sun H."/>
            <person name="Sun S."/>
            <person name="Syed K."/>
            <person name="Tsang A."/>
            <person name="Wiebenga A."/>
            <person name="Young D."/>
            <person name="Pisabarro A."/>
            <person name="Eastwood D.C."/>
            <person name="Martin F."/>
            <person name="Cullen D."/>
            <person name="Grigoriev I.V."/>
            <person name="Hibbett D.S."/>
        </authorList>
    </citation>
    <scope>NUCLEOTIDE SEQUENCE [LARGE SCALE GENOMIC DNA]</scope>
    <source>
        <strain evidence="2 3">DJM-731 SS1</strain>
    </source>
</reference>
<sequence>MLLVLVLVLVLVLAWARMAASGLAGWRVSGLAGWVDFRKGCASGWGVWYSSARALGHSSSGTQALGHSGTLALKHEHSSTRALRHSDTQARPSMLGLRHSGTKEHFRYQL</sequence>
<dbReference type="EMBL" id="JH795860">
    <property type="protein sequence ID" value="EJU03362.1"/>
    <property type="molecule type" value="Genomic_DNA"/>
</dbReference>
<proteinExistence type="predicted"/>
<evidence type="ECO:0000256" key="1">
    <source>
        <dbReference type="SAM" id="SignalP"/>
    </source>
</evidence>
<feature type="chain" id="PRO_5004067732" description="Secreted protein" evidence="1">
    <location>
        <begin position="17"/>
        <end position="110"/>
    </location>
</feature>
<dbReference type="AlphaFoldDB" id="M5GBD4"/>
<dbReference type="HOGENOM" id="CLU_2170980_0_0_1"/>